<dbReference type="GO" id="GO:0006508">
    <property type="term" value="P:proteolysis"/>
    <property type="evidence" value="ECO:0007669"/>
    <property type="project" value="InterPro"/>
</dbReference>
<dbReference type="InterPro" id="IPR029058">
    <property type="entry name" value="AB_hydrolase_fold"/>
</dbReference>
<evidence type="ECO:0000256" key="7">
    <source>
        <dbReference type="ARBA" id="ARBA00022801"/>
    </source>
</evidence>
<accession>A0A498HGR4</accession>
<comment type="catalytic activity">
    <reaction evidence="1">
        <text>Cleavage of an N-acetyl or N-formyl amino acid from the N-terminus of a polypeptide.</text>
        <dbReference type="EC" id="3.4.19.1"/>
    </reaction>
</comment>
<evidence type="ECO:0000259" key="9">
    <source>
        <dbReference type="Pfam" id="PF00326"/>
    </source>
</evidence>
<keyword evidence="6" id="KW-0963">Cytoplasm</keyword>
<evidence type="ECO:0000313" key="12">
    <source>
        <dbReference type="Proteomes" id="UP000290289"/>
    </source>
</evidence>
<keyword evidence="12" id="KW-1185">Reference proteome</keyword>
<feature type="domain" description="Peptidase S9 prolyl oligopeptidase catalytic" evidence="9">
    <location>
        <begin position="104"/>
        <end position="232"/>
    </location>
</feature>
<dbReference type="STRING" id="3750.A0A498HGR4"/>
<dbReference type="GO" id="GO:0008242">
    <property type="term" value="F:omega peptidase activity"/>
    <property type="evidence" value="ECO:0007669"/>
    <property type="project" value="UniProtKB-EC"/>
</dbReference>
<comment type="subcellular location">
    <subcellularLocation>
        <location evidence="2">Cytoplasm</location>
    </subcellularLocation>
</comment>
<keyword evidence="7" id="KW-0378">Hydrolase</keyword>
<evidence type="ECO:0000259" key="10">
    <source>
        <dbReference type="Pfam" id="PF19283"/>
    </source>
</evidence>
<evidence type="ECO:0000256" key="6">
    <source>
        <dbReference type="ARBA" id="ARBA00022490"/>
    </source>
</evidence>
<evidence type="ECO:0000256" key="5">
    <source>
        <dbReference type="ARBA" id="ARBA00012917"/>
    </source>
</evidence>
<evidence type="ECO:0000313" key="11">
    <source>
        <dbReference type="EMBL" id="RXH70666.1"/>
    </source>
</evidence>
<dbReference type="PANTHER" id="PTHR42776">
    <property type="entry name" value="SERINE PEPTIDASE S9 FAMILY MEMBER"/>
    <property type="match status" value="1"/>
</dbReference>
<protein>
    <recommendedName>
        <fullName evidence="5">acylaminoacyl-peptidase</fullName>
        <ecNumber evidence="5">3.4.19.1</ecNumber>
    </recommendedName>
</protein>
<evidence type="ECO:0000256" key="3">
    <source>
        <dbReference type="ARBA" id="ARBA00010040"/>
    </source>
</evidence>
<organism evidence="11 12">
    <name type="scientific">Malus domestica</name>
    <name type="common">Apple</name>
    <name type="synonym">Pyrus malus</name>
    <dbReference type="NCBI Taxonomy" id="3750"/>
    <lineage>
        <taxon>Eukaryota</taxon>
        <taxon>Viridiplantae</taxon>
        <taxon>Streptophyta</taxon>
        <taxon>Embryophyta</taxon>
        <taxon>Tracheophyta</taxon>
        <taxon>Spermatophyta</taxon>
        <taxon>Magnoliopsida</taxon>
        <taxon>eudicotyledons</taxon>
        <taxon>Gunneridae</taxon>
        <taxon>Pentapetalae</taxon>
        <taxon>rosids</taxon>
        <taxon>fabids</taxon>
        <taxon>Rosales</taxon>
        <taxon>Rosaceae</taxon>
        <taxon>Amygdaloideae</taxon>
        <taxon>Maleae</taxon>
        <taxon>Malus</taxon>
    </lineage>
</organism>
<dbReference type="SUPFAM" id="SSF53474">
    <property type="entry name" value="alpha/beta-Hydrolases"/>
    <property type="match status" value="1"/>
</dbReference>
<dbReference type="Gene3D" id="3.40.50.1820">
    <property type="entry name" value="alpha/beta hydrolase"/>
    <property type="match status" value="1"/>
</dbReference>
<dbReference type="InterPro" id="IPR045550">
    <property type="entry name" value="AARE_N"/>
</dbReference>
<evidence type="ECO:0000256" key="8">
    <source>
        <dbReference type="SAM" id="Phobius"/>
    </source>
</evidence>
<feature type="transmembrane region" description="Helical" evidence="8">
    <location>
        <begin position="306"/>
        <end position="325"/>
    </location>
</feature>
<dbReference type="EC" id="3.4.19.1" evidence="5"/>
<evidence type="ECO:0000256" key="1">
    <source>
        <dbReference type="ARBA" id="ARBA00000721"/>
    </source>
</evidence>
<comment type="subunit">
    <text evidence="4">Homotetramer.</text>
</comment>
<gene>
    <name evidence="11" type="ORF">DVH24_013412</name>
</gene>
<dbReference type="AlphaFoldDB" id="A0A498HGR4"/>
<dbReference type="InterPro" id="IPR001375">
    <property type="entry name" value="Peptidase_S9_cat"/>
</dbReference>
<comment type="similarity">
    <text evidence="3">Belongs to the peptidase S9C family.</text>
</comment>
<evidence type="ECO:0000256" key="4">
    <source>
        <dbReference type="ARBA" id="ARBA00011881"/>
    </source>
</evidence>
<dbReference type="EMBL" id="RDQH01000342">
    <property type="protein sequence ID" value="RXH70666.1"/>
    <property type="molecule type" value="Genomic_DNA"/>
</dbReference>
<proteinExistence type="inferred from homology"/>
<keyword evidence="8" id="KW-1133">Transmembrane helix</keyword>
<keyword evidence="8" id="KW-0472">Membrane</keyword>
<dbReference type="Pfam" id="PF00326">
    <property type="entry name" value="Peptidase_S9"/>
    <property type="match status" value="1"/>
</dbReference>
<dbReference type="PANTHER" id="PTHR42776:SF4">
    <property type="entry name" value="ACYLAMINO-ACID-RELEASING ENZYME"/>
    <property type="match status" value="1"/>
</dbReference>
<dbReference type="GO" id="GO:0004252">
    <property type="term" value="F:serine-type endopeptidase activity"/>
    <property type="evidence" value="ECO:0007669"/>
    <property type="project" value="TreeGrafter"/>
</dbReference>
<dbReference type="Pfam" id="PF19283">
    <property type="entry name" value="APEH_N"/>
    <property type="match status" value="1"/>
</dbReference>
<dbReference type="GO" id="GO:0005737">
    <property type="term" value="C:cytoplasm"/>
    <property type="evidence" value="ECO:0007669"/>
    <property type="project" value="UniProtKB-SubCell"/>
</dbReference>
<dbReference type="Proteomes" id="UP000290289">
    <property type="component" value="Chromosome 16"/>
</dbReference>
<feature type="domain" description="Acylamino-acid-releasing enzyme N-terminal" evidence="10">
    <location>
        <begin position="249"/>
        <end position="293"/>
    </location>
</feature>
<comment type="caution">
    <text evidence="11">The sequence shown here is derived from an EMBL/GenBank/DDBJ whole genome shotgun (WGS) entry which is preliminary data.</text>
</comment>
<keyword evidence="8" id="KW-0812">Transmembrane</keyword>
<name>A0A498HGR4_MALDO</name>
<reference evidence="11 12" key="1">
    <citation type="submission" date="2018-10" db="EMBL/GenBank/DDBJ databases">
        <title>A high-quality apple genome assembly.</title>
        <authorList>
            <person name="Hu J."/>
        </authorList>
    </citation>
    <scope>NUCLEOTIDE SEQUENCE [LARGE SCALE GENOMIC DNA]</scope>
    <source>
        <strain evidence="12">cv. HFTH1</strain>
        <tissue evidence="11">Young leaf</tissue>
    </source>
</reference>
<evidence type="ECO:0000256" key="2">
    <source>
        <dbReference type="ARBA" id="ARBA00004496"/>
    </source>
</evidence>
<sequence>MLKTFQVLPKPIEAILNDSFDPLIVILHGGPHSVSLSSYSKSLAFLSSIGFSLLLVNYRTWMMCWWLSITSLTRGFASCIKNCSSWWFSWRLSDNSLDWPGLAPDKFVVAAVRNPACNLAFNDRYDRHPRLAYGSEGRNNYTEAPSAEHLTLLHSKSPISHVSKVKTPTLFLLGAQDLRVPVSTGLQYARALKEKGVPVKVIVFPQDTHGIERPQSDFESFLNIGVWFKKYLPLSTFLAMDGSKDGPLKEMPLGIDAATEEEYASQSRLLQEFTSMSSVDKAWVFKSDSGTNSLFFSKQCIHTDRYIYISTLHILLLTISTFYMYTRKFVMKMFSLNFYCRIWIPGNVFD</sequence>